<gene>
    <name evidence="5" type="primary">rgn</name>
    <name evidence="5" type="ORF">TNCT_26881</name>
</gene>
<name>A0A8X6HTU1_TRICU</name>
<evidence type="ECO:0000256" key="1">
    <source>
        <dbReference type="ARBA" id="ARBA00008853"/>
    </source>
</evidence>
<comment type="caution">
    <text evidence="5">The sequence shown here is derived from an EMBL/GenBank/DDBJ whole genome shotgun (WGS) entry which is preliminary data.</text>
</comment>
<feature type="active site" description="Proton donor/acceptor" evidence="2">
    <location>
        <position position="422"/>
    </location>
</feature>
<dbReference type="EMBL" id="BMAO01009311">
    <property type="protein sequence ID" value="GFR30061.1"/>
    <property type="molecule type" value="Genomic_DNA"/>
</dbReference>
<dbReference type="Proteomes" id="UP000887116">
    <property type="component" value="Unassembled WGS sequence"/>
</dbReference>
<feature type="domain" description="SMP-30/Gluconolactonase/LRE-like region" evidence="4">
    <location>
        <begin position="342"/>
        <end position="481"/>
    </location>
</feature>
<dbReference type="PANTHER" id="PTHR10907">
    <property type="entry name" value="REGUCALCIN"/>
    <property type="match status" value="1"/>
</dbReference>
<reference evidence="5" key="1">
    <citation type="submission" date="2020-07" db="EMBL/GenBank/DDBJ databases">
        <title>Multicomponent nature underlies the extraordinary mechanical properties of spider dragline silk.</title>
        <authorList>
            <person name="Kono N."/>
            <person name="Nakamura H."/>
            <person name="Mori M."/>
            <person name="Yoshida Y."/>
            <person name="Ohtoshi R."/>
            <person name="Malay A.D."/>
            <person name="Moran D.A.P."/>
            <person name="Tomita M."/>
            <person name="Numata K."/>
            <person name="Arakawa K."/>
        </authorList>
    </citation>
    <scope>NUCLEOTIDE SEQUENCE</scope>
</reference>
<sequence>MEVTRVEQRAYIKIAVLRGRNTIECHSELGKALGNNAQPYRTVARWVGKFQRGHVSTSDEQRSRRPVSAGINLARAVIEQLMDEDRRWTLLELKRASGIEKRTVQRLLCNELHLRKIAARWVPHALTEVQRWFRYAICSDHFERWLQDGDQFLSRIIAIDEFWAMAYEPELKSQFVEWRHAELPRRQKVLVVRDIIVCHFVPHGRTVTAQYYRDFLVQHGVRDKSPDLVDSAIILPDNARPHKAECEWQLLRRWEELEHSPYSSDISPCDFDFIPKIKEPICGRRFTTREDIANSVRQQVTRFTHGPANAKAHGIQRLPHRWQRVVTVSGDYIEGTLVPGETEKGHLYRLDSGYVLTQISDKITLSNGLAWSLDNRTLYYNDSEARKIYYFDYNLEDGSATNKRVLINYNEDTAFENLGYPDGMTIDIEGKLWVACYAGGCVLRIDPATKTILRKLEMPCKNVTSCCFGGPHFDILYVTTAKAEGVNEPQAGAVFAVTGLGTRGQPPSHFKE</sequence>
<feature type="binding site" evidence="3">
    <location>
        <position position="422"/>
    </location>
    <ligand>
        <name>a divalent metal cation</name>
        <dbReference type="ChEBI" id="CHEBI:60240"/>
    </ligand>
</feature>
<comment type="similarity">
    <text evidence="1">Belongs to the SMP-30/CGR1 family.</text>
</comment>
<keyword evidence="3" id="KW-0479">Metal-binding</keyword>
<dbReference type="GO" id="GO:0003676">
    <property type="term" value="F:nucleic acid binding"/>
    <property type="evidence" value="ECO:0007669"/>
    <property type="project" value="InterPro"/>
</dbReference>
<proteinExistence type="inferred from homology"/>
<dbReference type="GO" id="GO:0019853">
    <property type="term" value="P:L-ascorbic acid biosynthetic process"/>
    <property type="evidence" value="ECO:0007669"/>
    <property type="project" value="TreeGrafter"/>
</dbReference>
<dbReference type="InterPro" id="IPR036397">
    <property type="entry name" value="RNaseH_sf"/>
</dbReference>
<dbReference type="SUPFAM" id="SSF63829">
    <property type="entry name" value="Calcium-dependent phosphotriesterase"/>
    <property type="match status" value="1"/>
</dbReference>
<comment type="cofactor">
    <cofactor evidence="3">
        <name>Zn(2+)</name>
        <dbReference type="ChEBI" id="CHEBI:29105"/>
    </cofactor>
    <text evidence="3">Binds 1 divalent metal cation per subunit.</text>
</comment>
<evidence type="ECO:0000256" key="3">
    <source>
        <dbReference type="PIRSR" id="PIRSR605511-2"/>
    </source>
</evidence>
<dbReference type="Gene3D" id="3.30.420.10">
    <property type="entry name" value="Ribonuclease H-like superfamily/Ribonuclease H"/>
    <property type="match status" value="1"/>
</dbReference>
<dbReference type="InterPro" id="IPR005511">
    <property type="entry name" value="SMP-30"/>
</dbReference>
<keyword evidence="6" id="KW-1185">Reference proteome</keyword>
<dbReference type="Gene3D" id="2.120.10.30">
    <property type="entry name" value="TolB, C-terminal domain"/>
    <property type="match status" value="1"/>
</dbReference>
<dbReference type="GO" id="GO:0005509">
    <property type="term" value="F:calcium ion binding"/>
    <property type="evidence" value="ECO:0007669"/>
    <property type="project" value="TreeGrafter"/>
</dbReference>
<protein>
    <submittedName>
        <fullName evidence="5">Regucalcin</fullName>
    </submittedName>
</protein>
<dbReference type="PRINTS" id="PR01790">
    <property type="entry name" value="SMP30FAMILY"/>
</dbReference>
<feature type="binding site" evidence="3">
    <location>
        <position position="367"/>
    </location>
    <ligand>
        <name>a divalent metal cation</name>
        <dbReference type="ChEBI" id="CHEBI:60240"/>
    </ligand>
</feature>
<accession>A0A8X6HTU1</accession>
<evidence type="ECO:0000256" key="2">
    <source>
        <dbReference type="PIRSR" id="PIRSR605511-1"/>
    </source>
</evidence>
<organism evidence="5 6">
    <name type="scientific">Trichonephila clavata</name>
    <name type="common">Joro spider</name>
    <name type="synonym">Nephila clavata</name>
    <dbReference type="NCBI Taxonomy" id="2740835"/>
    <lineage>
        <taxon>Eukaryota</taxon>
        <taxon>Metazoa</taxon>
        <taxon>Ecdysozoa</taxon>
        <taxon>Arthropoda</taxon>
        <taxon>Chelicerata</taxon>
        <taxon>Arachnida</taxon>
        <taxon>Araneae</taxon>
        <taxon>Araneomorphae</taxon>
        <taxon>Entelegynae</taxon>
        <taxon>Araneoidea</taxon>
        <taxon>Nephilidae</taxon>
        <taxon>Trichonephila</taxon>
    </lineage>
</organism>
<dbReference type="Pfam" id="PF08450">
    <property type="entry name" value="SGL"/>
    <property type="match status" value="1"/>
</dbReference>
<keyword evidence="3" id="KW-0862">Zinc</keyword>
<dbReference type="PANTHER" id="PTHR10907:SF47">
    <property type="entry name" value="REGUCALCIN"/>
    <property type="match status" value="1"/>
</dbReference>
<dbReference type="GO" id="GO:0004341">
    <property type="term" value="F:gluconolactonase activity"/>
    <property type="evidence" value="ECO:0007669"/>
    <property type="project" value="TreeGrafter"/>
</dbReference>
<dbReference type="OrthoDB" id="616263at2759"/>
<evidence type="ECO:0000313" key="6">
    <source>
        <dbReference type="Proteomes" id="UP000887116"/>
    </source>
</evidence>
<evidence type="ECO:0000313" key="5">
    <source>
        <dbReference type="EMBL" id="GFR30061.1"/>
    </source>
</evidence>
<evidence type="ECO:0000259" key="4">
    <source>
        <dbReference type="Pfam" id="PF08450"/>
    </source>
</evidence>
<dbReference type="InterPro" id="IPR011042">
    <property type="entry name" value="6-blade_b-propeller_TolB-like"/>
</dbReference>
<dbReference type="AlphaFoldDB" id="A0A8X6HTU1"/>
<dbReference type="InterPro" id="IPR013658">
    <property type="entry name" value="SGL"/>
</dbReference>